<evidence type="ECO:0000313" key="3">
    <source>
        <dbReference type="Proteomes" id="UP000015453"/>
    </source>
</evidence>
<dbReference type="Proteomes" id="UP000015453">
    <property type="component" value="Unassembled WGS sequence"/>
</dbReference>
<evidence type="ECO:0000256" key="1">
    <source>
        <dbReference type="SAM" id="MobiDB-lite"/>
    </source>
</evidence>
<gene>
    <name evidence="2" type="ORF">M569_16358</name>
</gene>
<name>S8C213_9LAMI</name>
<accession>S8C213</accession>
<dbReference type="EMBL" id="AUSU01009202">
    <property type="protein sequence ID" value="EPS58456.1"/>
    <property type="molecule type" value="Genomic_DNA"/>
</dbReference>
<protein>
    <submittedName>
        <fullName evidence="2">Uncharacterized protein</fullName>
    </submittedName>
</protein>
<proteinExistence type="predicted"/>
<organism evidence="2 3">
    <name type="scientific">Genlisea aurea</name>
    <dbReference type="NCBI Taxonomy" id="192259"/>
    <lineage>
        <taxon>Eukaryota</taxon>
        <taxon>Viridiplantae</taxon>
        <taxon>Streptophyta</taxon>
        <taxon>Embryophyta</taxon>
        <taxon>Tracheophyta</taxon>
        <taxon>Spermatophyta</taxon>
        <taxon>Magnoliopsida</taxon>
        <taxon>eudicotyledons</taxon>
        <taxon>Gunneridae</taxon>
        <taxon>Pentapetalae</taxon>
        <taxon>asterids</taxon>
        <taxon>lamiids</taxon>
        <taxon>Lamiales</taxon>
        <taxon>Lentibulariaceae</taxon>
        <taxon>Genlisea</taxon>
    </lineage>
</organism>
<evidence type="ECO:0000313" key="2">
    <source>
        <dbReference type="EMBL" id="EPS58456.1"/>
    </source>
</evidence>
<sequence length="83" mass="9601">MGMKPRIKEPYLFTEKHKKTRRVNGNGDSVIVKQRQVNQREQEEGNGRRYAGQLAANKTVDSRTTMMKMNWIDKAFFDPSSPA</sequence>
<feature type="compositionally biased region" description="Basic and acidic residues" evidence="1">
    <location>
        <begin position="38"/>
        <end position="47"/>
    </location>
</feature>
<dbReference type="AlphaFoldDB" id="S8C213"/>
<feature type="region of interest" description="Disordered" evidence="1">
    <location>
        <begin position="1"/>
        <end position="54"/>
    </location>
</feature>
<comment type="caution">
    <text evidence="2">The sequence shown here is derived from an EMBL/GenBank/DDBJ whole genome shotgun (WGS) entry which is preliminary data.</text>
</comment>
<reference evidence="2 3" key="1">
    <citation type="journal article" date="2013" name="BMC Genomics">
        <title>The miniature genome of a carnivorous plant Genlisea aurea contains a low number of genes and short non-coding sequences.</title>
        <authorList>
            <person name="Leushkin E.V."/>
            <person name="Sutormin R.A."/>
            <person name="Nabieva E.R."/>
            <person name="Penin A.A."/>
            <person name="Kondrashov A.S."/>
            <person name="Logacheva M.D."/>
        </authorList>
    </citation>
    <scope>NUCLEOTIDE SEQUENCE [LARGE SCALE GENOMIC DNA]</scope>
</reference>
<keyword evidence="3" id="KW-1185">Reference proteome</keyword>